<reference evidence="1" key="1">
    <citation type="submission" date="2023-05" db="EMBL/GenBank/DDBJ databases">
        <title>Nepenthes gracilis genome sequencing.</title>
        <authorList>
            <person name="Fukushima K."/>
        </authorList>
    </citation>
    <scope>NUCLEOTIDE SEQUENCE</scope>
    <source>
        <strain evidence="1">SING2019-196</strain>
    </source>
</reference>
<organism evidence="1 2">
    <name type="scientific">Nepenthes gracilis</name>
    <name type="common">Slender pitcher plant</name>
    <dbReference type="NCBI Taxonomy" id="150966"/>
    <lineage>
        <taxon>Eukaryota</taxon>
        <taxon>Viridiplantae</taxon>
        <taxon>Streptophyta</taxon>
        <taxon>Embryophyta</taxon>
        <taxon>Tracheophyta</taxon>
        <taxon>Spermatophyta</taxon>
        <taxon>Magnoliopsida</taxon>
        <taxon>eudicotyledons</taxon>
        <taxon>Gunneridae</taxon>
        <taxon>Pentapetalae</taxon>
        <taxon>Caryophyllales</taxon>
        <taxon>Nepenthaceae</taxon>
        <taxon>Nepenthes</taxon>
    </lineage>
</organism>
<evidence type="ECO:0000313" key="2">
    <source>
        <dbReference type="Proteomes" id="UP001279734"/>
    </source>
</evidence>
<accession>A0AAD3Y6M4</accession>
<comment type="caution">
    <text evidence="1">The sequence shown here is derived from an EMBL/GenBank/DDBJ whole genome shotgun (WGS) entry which is preliminary data.</text>
</comment>
<proteinExistence type="predicted"/>
<sequence>MLTYKKEGSLCLAFFRGFGSGGLQRGARVLSKCATAGCACIKRLELVDRMGYIKAEAGLAKLLGLAGETNVQIIYEYKRSWRGPYNWKILARKSTLPRSNLLETEGEEIREREFISPNFFFK</sequence>
<evidence type="ECO:0000313" key="1">
    <source>
        <dbReference type="EMBL" id="GMH31243.1"/>
    </source>
</evidence>
<dbReference type="AlphaFoldDB" id="A0AAD3Y6M4"/>
<keyword evidence="2" id="KW-1185">Reference proteome</keyword>
<gene>
    <name evidence="1" type="ORF">Nepgr_033086</name>
</gene>
<name>A0AAD3Y6M4_NEPGR</name>
<dbReference type="Proteomes" id="UP001279734">
    <property type="component" value="Unassembled WGS sequence"/>
</dbReference>
<dbReference type="EMBL" id="BSYO01000040">
    <property type="protein sequence ID" value="GMH31243.1"/>
    <property type="molecule type" value="Genomic_DNA"/>
</dbReference>
<protein>
    <submittedName>
        <fullName evidence="1">Uncharacterized protein</fullName>
    </submittedName>
</protein>